<sequence>MFGGFSSKNGPASFSFPSPSLFPVTMKDWKIVLVEVKRLYLLKQYKQCAAHCMKLLANAKEPVPCTADSLKKLEPVHRTFLTFYAAICYELLGRAAHIYFAKKVNLLRLALENFVNCAAALPPLVNLPRLPKGRNDFSCPPTPVSVEEYLATFEPIEGVPCERDSMMSSITRMIDASISGLDDPFLDTFDESDGGSGGSVSPFSYPSRSPRPSETMFNTEVLKPRPLLIRKASVEKVPVEKHPEKHTRLSIHCDENSGQSKRSSKRSSRFRPPRLPLKVIPSPQLNARILSRPVQAQLQPLFSPPVTPIVHAPYPTPPSTQPRAKVNTIPIENLTPGRAAQIVRSNRGIAFLREQVANSIFEIRQQIRKVKQIQDLRRKRDFKHASFWSFDPVVPETEDNETYHEAGPIVDEFGNMRVKESMNERIMRLRAEGWDTVGLRSPRSTWKGSRYYQELCAMVLTEQHLDSCEMEID</sequence>
<feature type="region of interest" description="Disordered" evidence="1">
    <location>
        <begin position="237"/>
        <end position="277"/>
    </location>
</feature>
<organism evidence="2 3">
    <name type="scientific">Penicillium frequentans</name>
    <dbReference type="NCBI Taxonomy" id="3151616"/>
    <lineage>
        <taxon>Eukaryota</taxon>
        <taxon>Fungi</taxon>
        <taxon>Dikarya</taxon>
        <taxon>Ascomycota</taxon>
        <taxon>Pezizomycotina</taxon>
        <taxon>Eurotiomycetes</taxon>
        <taxon>Eurotiomycetidae</taxon>
        <taxon>Eurotiales</taxon>
        <taxon>Aspergillaceae</taxon>
        <taxon>Penicillium</taxon>
    </lineage>
</organism>
<evidence type="ECO:0000313" key="3">
    <source>
        <dbReference type="Proteomes" id="UP001220324"/>
    </source>
</evidence>
<feature type="compositionally biased region" description="Low complexity" evidence="1">
    <location>
        <begin position="199"/>
        <end position="213"/>
    </location>
</feature>
<keyword evidence="3" id="KW-1185">Reference proteome</keyword>
<feature type="compositionally biased region" description="Basic residues" evidence="1">
    <location>
        <begin position="262"/>
        <end position="272"/>
    </location>
</feature>
<dbReference type="EMBL" id="JAQIZZ010000005">
    <property type="protein sequence ID" value="KAJ5540877.1"/>
    <property type="molecule type" value="Genomic_DNA"/>
</dbReference>
<feature type="region of interest" description="Disordered" evidence="1">
    <location>
        <begin position="189"/>
        <end position="218"/>
    </location>
</feature>
<proteinExistence type="predicted"/>
<gene>
    <name evidence="2" type="ORF">N7494_005953</name>
</gene>
<reference evidence="2 3" key="1">
    <citation type="journal article" date="2023" name="IMA Fungus">
        <title>Comparative genomic study of the Penicillium genus elucidates a diverse pangenome and 15 lateral gene transfer events.</title>
        <authorList>
            <person name="Petersen C."/>
            <person name="Sorensen T."/>
            <person name="Nielsen M.R."/>
            <person name="Sondergaard T.E."/>
            <person name="Sorensen J.L."/>
            <person name="Fitzpatrick D.A."/>
            <person name="Frisvad J.C."/>
            <person name="Nielsen K.L."/>
        </authorList>
    </citation>
    <scope>NUCLEOTIDE SEQUENCE [LARGE SCALE GENOMIC DNA]</scope>
    <source>
        <strain evidence="2 3">IBT 35679</strain>
    </source>
</reference>
<feature type="compositionally biased region" description="Basic and acidic residues" evidence="1">
    <location>
        <begin position="237"/>
        <end position="255"/>
    </location>
</feature>
<evidence type="ECO:0000313" key="2">
    <source>
        <dbReference type="EMBL" id="KAJ5540877.1"/>
    </source>
</evidence>
<protein>
    <submittedName>
        <fullName evidence="2">Uncharacterized protein</fullName>
    </submittedName>
</protein>
<accession>A0AAD6CVH6</accession>
<evidence type="ECO:0000256" key="1">
    <source>
        <dbReference type="SAM" id="MobiDB-lite"/>
    </source>
</evidence>
<comment type="caution">
    <text evidence="2">The sequence shown here is derived from an EMBL/GenBank/DDBJ whole genome shotgun (WGS) entry which is preliminary data.</text>
</comment>
<dbReference type="Proteomes" id="UP001220324">
    <property type="component" value="Unassembled WGS sequence"/>
</dbReference>
<name>A0AAD6CVH6_9EURO</name>
<dbReference type="AlphaFoldDB" id="A0AAD6CVH6"/>